<dbReference type="EMBL" id="KZ819646">
    <property type="protein sequence ID" value="PWN86475.1"/>
    <property type="molecule type" value="Genomic_DNA"/>
</dbReference>
<evidence type="ECO:0000313" key="3">
    <source>
        <dbReference type="Proteomes" id="UP000245768"/>
    </source>
</evidence>
<dbReference type="EMBL" id="KZ819647">
    <property type="protein sequence ID" value="PWN86472.1"/>
    <property type="molecule type" value="Genomic_DNA"/>
</dbReference>
<evidence type="ECO:0000313" key="1">
    <source>
        <dbReference type="EMBL" id="PWN86472.1"/>
    </source>
</evidence>
<sequence>MIAFVLILMQASAGHLSVHLKDASEWTQHAVTTSVHVMPIALVDLHGIIPTSSI</sequence>
<feature type="non-terminal residue" evidence="1">
    <location>
        <position position="54"/>
    </location>
</feature>
<dbReference type="AlphaFoldDB" id="A0A316YAU5"/>
<reference evidence="1 3" key="1">
    <citation type="journal article" date="2018" name="Mol. Biol. Evol.">
        <title>Broad Genomic Sampling Reveals a Smut Pathogenic Ancestry of the Fungal Clade Ustilaginomycotina.</title>
        <authorList>
            <person name="Kijpornyongpan T."/>
            <person name="Mondo S.J."/>
            <person name="Barry K."/>
            <person name="Sandor L."/>
            <person name="Lee J."/>
            <person name="Lipzen A."/>
            <person name="Pangilinan J."/>
            <person name="LaButti K."/>
            <person name="Hainaut M."/>
            <person name="Henrissat B."/>
            <person name="Grigoriev I.V."/>
            <person name="Spatafora J.W."/>
            <person name="Aime M.C."/>
        </authorList>
    </citation>
    <scope>NUCLEOTIDE SEQUENCE [LARGE SCALE GENOMIC DNA]</scope>
    <source>
        <strain evidence="1 3">MCA 4198</strain>
    </source>
</reference>
<dbReference type="Proteomes" id="UP000245768">
    <property type="component" value="Unassembled WGS sequence"/>
</dbReference>
<organism evidence="1 3">
    <name type="scientific">Acaromyces ingoldii</name>
    <dbReference type="NCBI Taxonomy" id="215250"/>
    <lineage>
        <taxon>Eukaryota</taxon>
        <taxon>Fungi</taxon>
        <taxon>Dikarya</taxon>
        <taxon>Basidiomycota</taxon>
        <taxon>Ustilaginomycotina</taxon>
        <taxon>Exobasidiomycetes</taxon>
        <taxon>Exobasidiales</taxon>
        <taxon>Cryptobasidiaceae</taxon>
        <taxon>Acaromyces</taxon>
    </lineage>
</organism>
<evidence type="ECO:0000313" key="2">
    <source>
        <dbReference type="EMBL" id="PWN86475.1"/>
    </source>
</evidence>
<name>A0A316YAU5_9BASI</name>
<gene>
    <name evidence="2" type="ORF">FA10DRAFT_270192</name>
    <name evidence="1" type="ORF">FA10DRAFT_270217</name>
</gene>
<accession>A0A316YAU5</accession>
<dbReference type="GeneID" id="37044952"/>
<keyword evidence="3" id="KW-1185">Reference proteome</keyword>
<proteinExistence type="predicted"/>
<protein>
    <submittedName>
        <fullName evidence="1">Uncharacterized protein</fullName>
    </submittedName>
</protein>
<dbReference type="RefSeq" id="XP_025373673.1">
    <property type="nucleotide sequence ID" value="XM_025523036.1"/>
</dbReference>